<dbReference type="RefSeq" id="WP_320422940.1">
    <property type="nucleotide sequence ID" value="NZ_JAXCLA010000003.1"/>
</dbReference>
<sequence>MRRRELIALVPALGLAACAHTVRPPALQLPALKLAPASLGASLSLAQRLTVRELPSGAGETAAEHSIDVQLQIDAQALRLAAFALNQRVMTIVWDGRELQVQRHPMLPAEVDAARVLRDIQLCYWPLDAVRGALPEGWTLDDERSRRVLSHEGSPQVVIDYGADPHWQGRAELDNRAEGYRLSIESTTTE</sequence>
<dbReference type="InterPro" id="IPR021675">
    <property type="entry name" value="DUF3261"/>
</dbReference>
<gene>
    <name evidence="1" type="ORF">SNE35_10990</name>
</gene>
<evidence type="ECO:0000313" key="1">
    <source>
        <dbReference type="EMBL" id="MDY0745038.1"/>
    </source>
</evidence>
<organism evidence="1 2">
    <name type="scientific">Roseateles agri</name>
    <dbReference type="NCBI Taxonomy" id="3098619"/>
    <lineage>
        <taxon>Bacteria</taxon>
        <taxon>Pseudomonadati</taxon>
        <taxon>Pseudomonadota</taxon>
        <taxon>Betaproteobacteria</taxon>
        <taxon>Burkholderiales</taxon>
        <taxon>Sphaerotilaceae</taxon>
        <taxon>Roseateles</taxon>
    </lineage>
</organism>
<proteinExistence type="predicted"/>
<dbReference type="EMBL" id="JAXCLA010000003">
    <property type="protein sequence ID" value="MDY0745038.1"/>
    <property type="molecule type" value="Genomic_DNA"/>
</dbReference>
<dbReference type="Proteomes" id="UP001285263">
    <property type="component" value="Unassembled WGS sequence"/>
</dbReference>
<dbReference type="PROSITE" id="PS51257">
    <property type="entry name" value="PROKAR_LIPOPROTEIN"/>
    <property type="match status" value="1"/>
</dbReference>
<dbReference type="Pfam" id="PF11659">
    <property type="entry name" value="DUF3261"/>
    <property type="match status" value="1"/>
</dbReference>
<protein>
    <submittedName>
        <fullName evidence="1">DUF3261 domain-containing protein</fullName>
    </submittedName>
</protein>
<reference evidence="1 2" key="1">
    <citation type="submission" date="2023-11" db="EMBL/GenBank/DDBJ databases">
        <title>Paucibacter sp. nov., isolated from fresh soil in Korea.</title>
        <authorList>
            <person name="Le N.T.T."/>
        </authorList>
    </citation>
    <scope>NUCLEOTIDE SEQUENCE [LARGE SCALE GENOMIC DNA]</scope>
    <source>
        <strain evidence="1 2">R3-3</strain>
    </source>
</reference>
<evidence type="ECO:0000313" key="2">
    <source>
        <dbReference type="Proteomes" id="UP001285263"/>
    </source>
</evidence>
<comment type="caution">
    <text evidence="1">The sequence shown here is derived from an EMBL/GenBank/DDBJ whole genome shotgun (WGS) entry which is preliminary data.</text>
</comment>
<name>A0ABU5DH24_9BURK</name>
<keyword evidence="2" id="KW-1185">Reference proteome</keyword>
<accession>A0ABU5DH24</accession>